<accession>A0ABV7LAZ7</accession>
<evidence type="ECO:0000256" key="1">
    <source>
        <dbReference type="SAM" id="Phobius"/>
    </source>
</evidence>
<feature type="transmembrane region" description="Helical" evidence="1">
    <location>
        <begin position="99"/>
        <end position="118"/>
    </location>
</feature>
<evidence type="ECO:0008006" key="4">
    <source>
        <dbReference type="Google" id="ProtNLM"/>
    </source>
</evidence>
<keyword evidence="1" id="KW-1133">Transmembrane helix</keyword>
<keyword evidence="1" id="KW-0472">Membrane</keyword>
<organism evidence="2 3">
    <name type="scientific">Camelimonas abortus</name>
    <dbReference type="NCBI Taxonomy" id="1017184"/>
    <lineage>
        <taxon>Bacteria</taxon>
        <taxon>Pseudomonadati</taxon>
        <taxon>Pseudomonadota</taxon>
        <taxon>Alphaproteobacteria</taxon>
        <taxon>Hyphomicrobiales</taxon>
        <taxon>Chelatococcaceae</taxon>
        <taxon>Camelimonas</taxon>
    </lineage>
</organism>
<evidence type="ECO:0000313" key="2">
    <source>
        <dbReference type="EMBL" id="MFC3265030.1"/>
    </source>
</evidence>
<dbReference type="Proteomes" id="UP001595536">
    <property type="component" value="Unassembled WGS sequence"/>
</dbReference>
<dbReference type="EMBL" id="JBHRUV010000008">
    <property type="protein sequence ID" value="MFC3265030.1"/>
    <property type="molecule type" value="Genomic_DNA"/>
</dbReference>
<proteinExistence type="predicted"/>
<name>A0ABV7LAZ7_9HYPH</name>
<evidence type="ECO:0000313" key="3">
    <source>
        <dbReference type="Proteomes" id="UP001595536"/>
    </source>
</evidence>
<protein>
    <recommendedName>
        <fullName evidence="4">SPW repeat-containing protein</fullName>
    </recommendedName>
</protein>
<keyword evidence="3" id="KW-1185">Reference proteome</keyword>
<comment type="caution">
    <text evidence="2">The sequence shown here is derived from an EMBL/GenBank/DDBJ whole genome shotgun (WGS) entry which is preliminary data.</text>
</comment>
<feature type="transmembrane region" description="Helical" evidence="1">
    <location>
        <begin position="73"/>
        <end position="93"/>
    </location>
</feature>
<feature type="transmembrane region" description="Helical" evidence="1">
    <location>
        <begin position="42"/>
        <end position="61"/>
    </location>
</feature>
<dbReference type="RefSeq" id="WP_376832175.1">
    <property type="nucleotide sequence ID" value="NZ_JBHLWR010000006.1"/>
</dbReference>
<reference evidence="3" key="1">
    <citation type="journal article" date="2019" name="Int. J. Syst. Evol. Microbiol.">
        <title>The Global Catalogue of Microorganisms (GCM) 10K type strain sequencing project: providing services to taxonomists for standard genome sequencing and annotation.</title>
        <authorList>
            <consortium name="The Broad Institute Genomics Platform"/>
            <consortium name="The Broad Institute Genome Sequencing Center for Infectious Disease"/>
            <person name="Wu L."/>
            <person name="Ma J."/>
        </authorList>
    </citation>
    <scope>NUCLEOTIDE SEQUENCE [LARGE SCALE GENOMIC DNA]</scope>
    <source>
        <strain evidence="3">CCM 7941</strain>
    </source>
</reference>
<gene>
    <name evidence="2" type="ORF">ACFOEX_01475</name>
</gene>
<keyword evidence="1" id="KW-0812">Transmembrane</keyword>
<sequence>MFVLRAFPLLALTLIAWNVLVVFGQATSGTVVGMTTLPSGQVWPITAGDAFMVAAFVLLCVEIAAARARPSSFVNHALSLVVFLVAAAEFLFVRRCGEAPFLAMTLISGVDVLAGYCISVRAPYFRRRPDDIED</sequence>